<feature type="compositionally biased region" description="Basic residues" evidence="11">
    <location>
        <begin position="332"/>
        <end position="343"/>
    </location>
</feature>
<feature type="compositionally biased region" description="Basic and acidic residues" evidence="11">
    <location>
        <begin position="80"/>
        <end position="122"/>
    </location>
</feature>
<dbReference type="SUPFAM" id="SSF56112">
    <property type="entry name" value="Protein kinase-like (PK-like)"/>
    <property type="match status" value="1"/>
</dbReference>
<dbReference type="Gene3D" id="3.30.200.20">
    <property type="entry name" value="Phosphorylase Kinase, domain 1"/>
    <property type="match status" value="1"/>
</dbReference>
<dbReference type="InterPro" id="IPR011009">
    <property type="entry name" value="Kinase-like_dom_sf"/>
</dbReference>
<feature type="compositionally biased region" description="Basic residues" evidence="11">
    <location>
        <begin position="699"/>
        <end position="708"/>
    </location>
</feature>
<evidence type="ECO:0000256" key="9">
    <source>
        <dbReference type="ARBA" id="ARBA00049280"/>
    </source>
</evidence>
<feature type="binding site" evidence="10">
    <location>
        <position position="835"/>
    </location>
    <ligand>
        <name>ATP</name>
        <dbReference type="ChEBI" id="CHEBI:30616"/>
    </ligand>
</feature>
<keyword evidence="5 13" id="KW-0418">Kinase</keyword>
<feature type="compositionally biased region" description="Polar residues" evidence="11">
    <location>
        <begin position="237"/>
        <end position="246"/>
    </location>
</feature>
<dbReference type="Pfam" id="PF00069">
    <property type="entry name" value="Pkinase"/>
    <property type="match status" value="1"/>
</dbReference>
<feature type="compositionally biased region" description="Basic and acidic residues" evidence="11">
    <location>
        <begin position="646"/>
        <end position="674"/>
    </location>
</feature>
<evidence type="ECO:0000256" key="7">
    <source>
        <dbReference type="ARBA" id="ARBA00047811"/>
    </source>
</evidence>
<comment type="catalytic activity">
    <reaction evidence="8">
        <text>L-seryl-[protein] + ATP = O-phospho-L-seryl-[protein] + ADP + H(+)</text>
        <dbReference type="Rhea" id="RHEA:17989"/>
        <dbReference type="Rhea" id="RHEA-COMP:9863"/>
        <dbReference type="Rhea" id="RHEA-COMP:11604"/>
        <dbReference type="ChEBI" id="CHEBI:15378"/>
        <dbReference type="ChEBI" id="CHEBI:29999"/>
        <dbReference type="ChEBI" id="CHEBI:30616"/>
        <dbReference type="ChEBI" id="CHEBI:83421"/>
        <dbReference type="ChEBI" id="CHEBI:456216"/>
        <dbReference type="EC" id="2.7.11.22"/>
    </reaction>
</comment>
<dbReference type="AlphaFoldDB" id="A0A165KC19"/>
<evidence type="ECO:0000259" key="12">
    <source>
        <dbReference type="PROSITE" id="PS50011"/>
    </source>
</evidence>
<sequence>MGKKRKVGGHSGTNGGTGDHITERRETSAWQHNPTSTSNDADSKLNMYKRNGGEGEEQITANAPPTSYGSRPSHSSQYPSDDRRDYRRTDSPSRMDYRYDSRVDRSEYPADRTGWRANDSHHGSQRSMPESYYREEAYARREDPYFRDSASSSRAPQGYGTDYWPPADAARYPPDDRREWRGREQSSSYTAEPPAYDPWRRDDRYSQSRHSDDRYTPSNARPDPYVYSRPVDDRYSHSQAQGSTWPPQRRDDTYDDRYSRTPHEGGATATTWPPRERERERDDGYARRARPGQWERRDEKRTAADESSWEPAPGWKERGANATRDENGQSNSKKKKKAKKQREKNKERRRDTDVPFRERDRGDEDNRGRVREGRKTDNPQNGSRWSDGEKEYQSRKRRKSASRSPSRDASPSSPAPKRARLSTPEAERGEGDRTLREGRGRSRTRSPVVEKPKAARESDTTAKRKRTPSSSRSRTRSPSSSPSLASPKPRSPKPMHRLNGALPVKITPAIVRPLPTGPRQTHVAAGVATDSLIPKGPRGGAGNGTVPGTANSAIRRFFPGEDEDNDLPSASNEQVSREPPRGPRGSNGHARSPPPDEQPEGRLHNEEDERLSRGGWAVIRPGITDPGRSNGASGPSETTPHGQPQVEREPAAEDYPDDRRGDREVEASHDDRSSRGPPTDDYSGGRPTTPPGYHDSRYRTRSRTPSRGRTHEYDDRYGPRYEEPIRTRPEYRDERDYYDYDYRAPSRTRRSREPYEEAGRDYYRDDRSVTVSRSSVPPGRSTLEEREQSRATLQVERKARKSPISYQIGNAVGEGTFGKVYKATDPGTGVSVALKRIRMEGEKDGFPVTAMREIKILQALRHPNVVPLYEMMVAKGSVYMVFEYMEHDLLGVLSQSLFSFTEANLKSFSKQMLEGLAYLHQRGILHRDLKGSNILVNKRGELKLADFGLARFYNKRRRLDYTNRVITLWYRPPELLLGATEYQGEVDVWSAGCIIVELFNRAAPFRGDTEIDEIQSIFKIKGTPSTDDWPEVTELPWYEMLRPKQQMPDRFEETMKDTLQMPGLMDLSLKMLEYNPRKRITAAEALDHPFFRSLSPTPERPTQMEHVEGEWHELETKPLRDMARQEEKKRRAAAVAAVVDEAGNVSA</sequence>
<dbReference type="GO" id="GO:0005524">
    <property type="term" value="F:ATP binding"/>
    <property type="evidence" value="ECO:0007669"/>
    <property type="project" value="UniProtKB-UniRule"/>
</dbReference>
<dbReference type="STRING" id="1353952.A0A165KC19"/>
<feature type="compositionally biased region" description="Gly residues" evidence="11">
    <location>
        <begin position="9"/>
        <end position="18"/>
    </location>
</feature>
<dbReference type="EMBL" id="KV423914">
    <property type="protein sequence ID" value="KZT62943.1"/>
    <property type="molecule type" value="Genomic_DNA"/>
</dbReference>
<evidence type="ECO:0000256" key="8">
    <source>
        <dbReference type="ARBA" id="ARBA00048367"/>
    </source>
</evidence>
<dbReference type="PROSITE" id="PS00108">
    <property type="entry name" value="PROTEIN_KINASE_ST"/>
    <property type="match status" value="1"/>
</dbReference>
<dbReference type="OrthoDB" id="204883at2759"/>
<feature type="compositionally biased region" description="Polar residues" evidence="11">
    <location>
        <begin position="630"/>
        <end position="642"/>
    </location>
</feature>
<evidence type="ECO:0000256" key="5">
    <source>
        <dbReference type="ARBA" id="ARBA00022777"/>
    </source>
</evidence>
<keyword evidence="4 10" id="KW-0547">Nucleotide-binding</keyword>
<feature type="compositionally biased region" description="Basic and acidic residues" evidence="11">
    <location>
        <begin position="425"/>
        <end position="440"/>
    </location>
</feature>
<feature type="compositionally biased region" description="Basic and acidic residues" evidence="11">
    <location>
        <begin position="315"/>
        <end position="327"/>
    </location>
</feature>
<comment type="catalytic activity">
    <reaction evidence="9">
        <text>[DNA-directed RNA polymerase] + ATP = phospho-[DNA-directed RNA polymerase] + ADP + H(+)</text>
        <dbReference type="Rhea" id="RHEA:10216"/>
        <dbReference type="Rhea" id="RHEA-COMP:11321"/>
        <dbReference type="Rhea" id="RHEA-COMP:11322"/>
        <dbReference type="ChEBI" id="CHEBI:15378"/>
        <dbReference type="ChEBI" id="CHEBI:30616"/>
        <dbReference type="ChEBI" id="CHEBI:43176"/>
        <dbReference type="ChEBI" id="CHEBI:68546"/>
        <dbReference type="ChEBI" id="CHEBI:456216"/>
        <dbReference type="EC" id="2.7.11.23"/>
    </reaction>
</comment>
<keyword evidence="14" id="KW-1185">Reference proteome</keyword>
<dbReference type="FunFam" id="1.10.510.10:FF:000415">
    <property type="entry name" value="CMGC/CDK/CRK7 protein kinase, variant"/>
    <property type="match status" value="1"/>
</dbReference>
<evidence type="ECO:0000256" key="2">
    <source>
        <dbReference type="ARBA" id="ARBA00022527"/>
    </source>
</evidence>
<dbReference type="GO" id="GO:0008024">
    <property type="term" value="C:cyclin/CDK positive transcription elongation factor complex"/>
    <property type="evidence" value="ECO:0007669"/>
    <property type="project" value="TreeGrafter"/>
</dbReference>
<feature type="compositionally biased region" description="Polar residues" evidence="11">
    <location>
        <begin position="59"/>
        <end position="74"/>
    </location>
</feature>
<feature type="region of interest" description="Disordered" evidence="11">
    <location>
        <begin position="1"/>
        <end position="798"/>
    </location>
</feature>
<keyword evidence="3" id="KW-0808">Transferase</keyword>
<dbReference type="PROSITE" id="PS00107">
    <property type="entry name" value="PROTEIN_KINASE_ATP"/>
    <property type="match status" value="1"/>
</dbReference>
<feature type="compositionally biased region" description="Basic and acidic residues" evidence="11">
    <location>
        <begin position="198"/>
        <end position="215"/>
    </location>
</feature>
<feature type="compositionally biased region" description="Basic and acidic residues" evidence="11">
    <location>
        <begin position="248"/>
        <end position="263"/>
    </location>
</feature>
<dbReference type="Gene3D" id="1.10.510.10">
    <property type="entry name" value="Transferase(Phosphotransferase) domain 1"/>
    <property type="match status" value="1"/>
</dbReference>
<reference evidence="13 14" key="1">
    <citation type="journal article" date="2016" name="Mol. Biol. Evol.">
        <title>Comparative Genomics of Early-Diverging Mushroom-Forming Fungi Provides Insights into the Origins of Lignocellulose Decay Capabilities.</title>
        <authorList>
            <person name="Nagy L.G."/>
            <person name="Riley R."/>
            <person name="Tritt A."/>
            <person name="Adam C."/>
            <person name="Daum C."/>
            <person name="Floudas D."/>
            <person name="Sun H."/>
            <person name="Yadav J.S."/>
            <person name="Pangilinan J."/>
            <person name="Larsson K.H."/>
            <person name="Matsuura K."/>
            <person name="Barry K."/>
            <person name="Labutti K."/>
            <person name="Kuo R."/>
            <person name="Ohm R.A."/>
            <person name="Bhattacharya S.S."/>
            <person name="Shirouzu T."/>
            <person name="Yoshinaga Y."/>
            <person name="Martin F.M."/>
            <person name="Grigoriev I.V."/>
            <person name="Hibbett D.S."/>
        </authorList>
    </citation>
    <scope>NUCLEOTIDE SEQUENCE [LARGE SCALE GENOMIC DNA]</scope>
    <source>
        <strain evidence="13 14">HHB12733</strain>
    </source>
</reference>
<feature type="compositionally biased region" description="Polar residues" evidence="11">
    <location>
        <begin position="28"/>
        <end position="40"/>
    </location>
</feature>
<dbReference type="GO" id="GO:0008353">
    <property type="term" value="F:RNA polymerase II CTD heptapeptide repeat kinase activity"/>
    <property type="evidence" value="ECO:0007669"/>
    <property type="project" value="UniProtKB-EC"/>
</dbReference>
<dbReference type="SMART" id="SM00220">
    <property type="entry name" value="S_TKc"/>
    <property type="match status" value="1"/>
</dbReference>
<feature type="compositionally biased region" description="Low complexity" evidence="11">
    <location>
        <begin position="468"/>
        <end position="488"/>
    </location>
</feature>
<comment type="catalytic activity">
    <reaction evidence="7">
        <text>L-threonyl-[protein] + ATP = O-phospho-L-threonyl-[protein] + ADP + H(+)</text>
        <dbReference type="Rhea" id="RHEA:46608"/>
        <dbReference type="Rhea" id="RHEA-COMP:11060"/>
        <dbReference type="Rhea" id="RHEA-COMP:11605"/>
        <dbReference type="ChEBI" id="CHEBI:15378"/>
        <dbReference type="ChEBI" id="CHEBI:30013"/>
        <dbReference type="ChEBI" id="CHEBI:30616"/>
        <dbReference type="ChEBI" id="CHEBI:61977"/>
        <dbReference type="ChEBI" id="CHEBI:456216"/>
        <dbReference type="EC" id="2.7.11.22"/>
    </reaction>
</comment>
<feature type="compositionally biased region" description="Basic and acidic residues" evidence="11">
    <location>
        <begin position="448"/>
        <end position="462"/>
    </location>
</feature>
<feature type="domain" description="Protein kinase" evidence="12">
    <location>
        <begin position="806"/>
        <end position="1091"/>
    </location>
</feature>
<evidence type="ECO:0000313" key="14">
    <source>
        <dbReference type="Proteomes" id="UP000076842"/>
    </source>
</evidence>
<dbReference type="InterPro" id="IPR000719">
    <property type="entry name" value="Prot_kinase_dom"/>
</dbReference>
<keyword evidence="6 10" id="KW-0067">ATP-binding</keyword>
<feature type="compositionally biased region" description="Basic and acidic residues" evidence="11">
    <location>
        <begin position="274"/>
        <end position="286"/>
    </location>
</feature>
<dbReference type="Proteomes" id="UP000076842">
    <property type="component" value="Unassembled WGS sequence"/>
</dbReference>
<dbReference type="InterPro" id="IPR008271">
    <property type="entry name" value="Ser/Thr_kinase_AS"/>
</dbReference>
<dbReference type="CDD" id="cd07840">
    <property type="entry name" value="STKc_CDK9_like"/>
    <property type="match status" value="1"/>
</dbReference>
<accession>A0A165KC19</accession>
<dbReference type="PANTHER" id="PTHR24056:SF546">
    <property type="entry name" value="CYCLIN-DEPENDENT KINASE 12"/>
    <property type="match status" value="1"/>
</dbReference>
<dbReference type="InterPro" id="IPR017441">
    <property type="entry name" value="Protein_kinase_ATP_BS"/>
</dbReference>
<dbReference type="PANTHER" id="PTHR24056">
    <property type="entry name" value="CELL DIVISION PROTEIN KINASE"/>
    <property type="match status" value="1"/>
</dbReference>
<evidence type="ECO:0000256" key="11">
    <source>
        <dbReference type="SAM" id="MobiDB-lite"/>
    </source>
</evidence>
<dbReference type="InParanoid" id="A0A165KC19"/>
<keyword evidence="2" id="KW-0723">Serine/threonine-protein kinase</keyword>
<dbReference type="InterPro" id="IPR050108">
    <property type="entry name" value="CDK"/>
</dbReference>
<dbReference type="FunFam" id="3.30.200.20:FF:000124">
    <property type="entry name" value="Cyclin-dependent kinase 4"/>
    <property type="match status" value="1"/>
</dbReference>
<feature type="compositionally biased region" description="Basic and acidic residues" evidence="11">
    <location>
        <begin position="709"/>
        <end position="744"/>
    </location>
</feature>
<feature type="compositionally biased region" description="Basic and acidic residues" evidence="11">
    <location>
        <begin position="344"/>
        <end position="377"/>
    </location>
</feature>
<organism evidence="13 14">
    <name type="scientific">Calocera cornea HHB12733</name>
    <dbReference type="NCBI Taxonomy" id="1353952"/>
    <lineage>
        <taxon>Eukaryota</taxon>
        <taxon>Fungi</taxon>
        <taxon>Dikarya</taxon>
        <taxon>Basidiomycota</taxon>
        <taxon>Agaricomycotina</taxon>
        <taxon>Dacrymycetes</taxon>
        <taxon>Dacrymycetales</taxon>
        <taxon>Dacrymycetaceae</taxon>
        <taxon>Calocera</taxon>
    </lineage>
</organism>
<evidence type="ECO:0000256" key="6">
    <source>
        <dbReference type="ARBA" id="ARBA00022840"/>
    </source>
</evidence>
<feature type="compositionally biased region" description="Basic and acidic residues" evidence="11">
    <location>
        <begin position="293"/>
        <end position="304"/>
    </location>
</feature>
<feature type="compositionally biased region" description="Basic and acidic residues" evidence="11">
    <location>
        <begin position="599"/>
        <end position="612"/>
    </location>
</feature>
<protein>
    <submittedName>
        <fullName evidence="13">Pkinase-domain-containing protein</fullName>
    </submittedName>
</protein>
<dbReference type="GO" id="GO:0030332">
    <property type="term" value="F:cyclin binding"/>
    <property type="evidence" value="ECO:0007669"/>
    <property type="project" value="TreeGrafter"/>
</dbReference>
<comment type="similarity">
    <text evidence="1">Belongs to the protein kinase superfamily. CMGC Ser/Thr protein kinase family. CDC2/CDKX subfamily.</text>
</comment>
<feature type="compositionally biased region" description="Basic and acidic residues" evidence="11">
    <location>
        <begin position="173"/>
        <end position="184"/>
    </location>
</feature>
<evidence type="ECO:0000256" key="1">
    <source>
        <dbReference type="ARBA" id="ARBA00006485"/>
    </source>
</evidence>
<proteinExistence type="inferred from homology"/>
<feature type="compositionally biased region" description="Low complexity" evidence="11">
    <location>
        <begin position="769"/>
        <end position="781"/>
    </location>
</feature>
<evidence type="ECO:0000256" key="3">
    <source>
        <dbReference type="ARBA" id="ARBA00022679"/>
    </source>
</evidence>
<evidence type="ECO:0000256" key="4">
    <source>
        <dbReference type="ARBA" id="ARBA00022741"/>
    </source>
</evidence>
<feature type="compositionally biased region" description="Basic and acidic residues" evidence="11">
    <location>
        <begin position="751"/>
        <end position="768"/>
    </location>
</feature>
<feature type="compositionally biased region" description="Basic and acidic residues" evidence="11">
    <location>
        <begin position="132"/>
        <end position="146"/>
    </location>
</feature>
<gene>
    <name evidence="13" type="ORF">CALCODRAFT_5980</name>
</gene>
<evidence type="ECO:0000256" key="10">
    <source>
        <dbReference type="PROSITE-ProRule" id="PRU10141"/>
    </source>
</evidence>
<dbReference type="GO" id="GO:0004693">
    <property type="term" value="F:cyclin-dependent protein serine/threonine kinase activity"/>
    <property type="evidence" value="ECO:0007669"/>
    <property type="project" value="UniProtKB-EC"/>
</dbReference>
<dbReference type="GO" id="GO:0032968">
    <property type="term" value="P:positive regulation of transcription elongation by RNA polymerase II"/>
    <property type="evidence" value="ECO:0007669"/>
    <property type="project" value="TreeGrafter"/>
</dbReference>
<evidence type="ECO:0000313" key="13">
    <source>
        <dbReference type="EMBL" id="KZT62943.1"/>
    </source>
</evidence>
<feature type="compositionally biased region" description="Low complexity" evidence="11">
    <location>
        <begin position="402"/>
        <end position="416"/>
    </location>
</feature>
<name>A0A165KC19_9BASI</name>
<dbReference type="PROSITE" id="PS50011">
    <property type="entry name" value="PROTEIN_KINASE_DOM"/>
    <property type="match status" value="1"/>
</dbReference>